<evidence type="ECO:0000256" key="2">
    <source>
        <dbReference type="ARBA" id="ARBA00022614"/>
    </source>
</evidence>
<dbReference type="InterPro" id="IPR001611">
    <property type="entry name" value="Leu-rich_rpt"/>
</dbReference>
<gene>
    <name evidence="5" type="ORF">K461DRAFT_218427</name>
</gene>
<comment type="caution">
    <text evidence="5">The sequence shown here is derived from an EMBL/GenBank/DDBJ whole genome shotgun (WGS) entry which is preliminary data.</text>
</comment>
<dbReference type="InterPro" id="IPR032675">
    <property type="entry name" value="LRR_dom_sf"/>
</dbReference>
<name>A0A9P4MKA3_9PEZI</name>
<dbReference type="AlphaFoldDB" id="A0A9P4MKA3"/>
<feature type="region of interest" description="Disordered" evidence="4">
    <location>
        <begin position="339"/>
        <end position="401"/>
    </location>
</feature>
<keyword evidence="6" id="KW-1185">Reference proteome</keyword>
<dbReference type="GO" id="GO:0006913">
    <property type="term" value="P:nucleocytoplasmic transport"/>
    <property type="evidence" value="ECO:0007669"/>
    <property type="project" value="TreeGrafter"/>
</dbReference>
<dbReference type="InterPro" id="IPR027038">
    <property type="entry name" value="RanGap"/>
</dbReference>
<accession>A0A9P4MKA3</accession>
<evidence type="ECO:0000256" key="4">
    <source>
        <dbReference type="SAM" id="MobiDB-lite"/>
    </source>
</evidence>
<dbReference type="Proteomes" id="UP000799439">
    <property type="component" value="Unassembled WGS sequence"/>
</dbReference>
<evidence type="ECO:0000313" key="6">
    <source>
        <dbReference type="Proteomes" id="UP000799439"/>
    </source>
</evidence>
<dbReference type="GO" id="GO:0005829">
    <property type="term" value="C:cytosol"/>
    <property type="evidence" value="ECO:0007669"/>
    <property type="project" value="TreeGrafter"/>
</dbReference>
<dbReference type="GO" id="GO:0005634">
    <property type="term" value="C:nucleus"/>
    <property type="evidence" value="ECO:0007669"/>
    <property type="project" value="TreeGrafter"/>
</dbReference>
<keyword evidence="1" id="KW-0343">GTPase activation</keyword>
<dbReference type="PANTHER" id="PTHR24113">
    <property type="entry name" value="RAN GTPASE-ACTIVATING PROTEIN 1"/>
    <property type="match status" value="1"/>
</dbReference>
<keyword evidence="2" id="KW-0433">Leucine-rich repeat</keyword>
<dbReference type="SUPFAM" id="SSF52047">
    <property type="entry name" value="RNI-like"/>
    <property type="match status" value="1"/>
</dbReference>
<keyword evidence="3" id="KW-0677">Repeat</keyword>
<feature type="compositionally biased region" description="Acidic residues" evidence="4">
    <location>
        <begin position="345"/>
        <end position="378"/>
    </location>
</feature>
<proteinExistence type="predicted"/>
<dbReference type="GO" id="GO:0031267">
    <property type="term" value="F:small GTPase binding"/>
    <property type="evidence" value="ECO:0007669"/>
    <property type="project" value="TreeGrafter"/>
</dbReference>
<dbReference type="SMART" id="SM00368">
    <property type="entry name" value="LRR_RI"/>
    <property type="match status" value="7"/>
</dbReference>
<dbReference type="PANTHER" id="PTHR24113:SF12">
    <property type="entry name" value="RAN GTPASE-ACTIVATING PROTEIN 1"/>
    <property type="match status" value="1"/>
</dbReference>
<sequence>MAKVFSLENKSLKLDSAADIEQHIQPLKDDADVEEVRFQGNTLGVEACAALAKVLETKKSIQNANLADIFTSRLLSEIPPSLSSLLTSSLSLPKLFTINLSDNAFGLNTVEPLRPFLSQHVPLQHLILNNNGLGPAAGTLVAEALTQLAERKSQARKDSKDDKAVPELETVVCGRNRLEAGSMAAWVKAYGANTGVRHVRMVQNGIRPDGIVPLLRDGLSRCNKLETLDLQDNTFTASGSKALADAINAGAWPELKELAVGDCLLSARGGVAVLTALAQGKCPKLEVLKLQYNEIDAKGVKALADGLKTMPALRKVELNGNKFGEEDAGAEKIRETLEERREAAGEEEDEERWGLDELDDLEEESDEEDEEAEEDEEEAHIVRDAEAAEDQPVAAEKDKDVDELAKALGKTEIK</sequence>
<dbReference type="OrthoDB" id="184583at2759"/>
<dbReference type="GO" id="GO:0005096">
    <property type="term" value="F:GTPase activator activity"/>
    <property type="evidence" value="ECO:0007669"/>
    <property type="project" value="UniProtKB-KW"/>
</dbReference>
<protein>
    <submittedName>
        <fullName evidence="5">RNI-like protein</fullName>
    </submittedName>
</protein>
<dbReference type="GO" id="GO:0048471">
    <property type="term" value="C:perinuclear region of cytoplasm"/>
    <property type="evidence" value="ECO:0007669"/>
    <property type="project" value="TreeGrafter"/>
</dbReference>
<dbReference type="Pfam" id="PF13516">
    <property type="entry name" value="LRR_6"/>
    <property type="match status" value="2"/>
</dbReference>
<evidence type="ECO:0000256" key="1">
    <source>
        <dbReference type="ARBA" id="ARBA00022468"/>
    </source>
</evidence>
<dbReference type="Gene3D" id="3.80.10.10">
    <property type="entry name" value="Ribonuclease Inhibitor"/>
    <property type="match status" value="1"/>
</dbReference>
<dbReference type="CDD" id="cd00116">
    <property type="entry name" value="LRR_RI"/>
    <property type="match status" value="1"/>
</dbReference>
<evidence type="ECO:0000313" key="5">
    <source>
        <dbReference type="EMBL" id="KAF2158010.1"/>
    </source>
</evidence>
<organism evidence="5 6">
    <name type="scientific">Myriangium duriaei CBS 260.36</name>
    <dbReference type="NCBI Taxonomy" id="1168546"/>
    <lineage>
        <taxon>Eukaryota</taxon>
        <taxon>Fungi</taxon>
        <taxon>Dikarya</taxon>
        <taxon>Ascomycota</taxon>
        <taxon>Pezizomycotina</taxon>
        <taxon>Dothideomycetes</taxon>
        <taxon>Dothideomycetidae</taxon>
        <taxon>Myriangiales</taxon>
        <taxon>Myriangiaceae</taxon>
        <taxon>Myriangium</taxon>
    </lineage>
</organism>
<evidence type="ECO:0000256" key="3">
    <source>
        <dbReference type="ARBA" id="ARBA00022737"/>
    </source>
</evidence>
<reference evidence="5" key="1">
    <citation type="journal article" date="2020" name="Stud. Mycol.">
        <title>101 Dothideomycetes genomes: a test case for predicting lifestyles and emergence of pathogens.</title>
        <authorList>
            <person name="Haridas S."/>
            <person name="Albert R."/>
            <person name="Binder M."/>
            <person name="Bloem J."/>
            <person name="Labutti K."/>
            <person name="Salamov A."/>
            <person name="Andreopoulos B."/>
            <person name="Baker S."/>
            <person name="Barry K."/>
            <person name="Bills G."/>
            <person name="Bluhm B."/>
            <person name="Cannon C."/>
            <person name="Castanera R."/>
            <person name="Culley D."/>
            <person name="Daum C."/>
            <person name="Ezra D."/>
            <person name="Gonzalez J."/>
            <person name="Henrissat B."/>
            <person name="Kuo A."/>
            <person name="Liang C."/>
            <person name="Lipzen A."/>
            <person name="Lutzoni F."/>
            <person name="Magnuson J."/>
            <person name="Mondo S."/>
            <person name="Nolan M."/>
            <person name="Ohm R."/>
            <person name="Pangilinan J."/>
            <person name="Park H.-J."/>
            <person name="Ramirez L."/>
            <person name="Alfaro M."/>
            <person name="Sun H."/>
            <person name="Tritt A."/>
            <person name="Yoshinaga Y."/>
            <person name="Zwiers L.-H."/>
            <person name="Turgeon B."/>
            <person name="Goodwin S."/>
            <person name="Spatafora J."/>
            <person name="Crous P."/>
            <person name="Grigoriev I."/>
        </authorList>
    </citation>
    <scope>NUCLEOTIDE SEQUENCE</scope>
    <source>
        <strain evidence="5">CBS 260.36</strain>
    </source>
</reference>
<dbReference type="EMBL" id="ML996081">
    <property type="protein sequence ID" value="KAF2158010.1"/>
    <property type="molecule type" value="Genomic_DNA"/>
</dbReference>